<dbReference type="Proteomes" id="UP000234681">
    <property type="component" value="Chromosome 5"/>
</dbReference>
<gene>
    <name evidence="1" type="ORF">rCG_31440</name>
</gene>
<proteinExistence type="predicted"/>
<sequence>MKTFPHLTLSRFLLPSSARQVADVGLICTVGLSTQDLAVQLQILKSVCSWILVGRSLASHRPCQ</sequence>
<organism evidence="1 2">
    <name type="scientific">Rattus norvegicus</name>
    <name type="common">Rat</name>
    <dbReference type="NCBI Taxonomy" id="10116"/>
    <lineage>
        <taxon>Eukaryota</taxon>
        <taxon>Metazoa</taxon>
        <taxon>Chordata</taxon>
        <taxon>Craniata</taxon>
        <taxon>Vertebrata</taxon>
        <taxon>Euteleostomi</taxon>
        <taxon>Mammalia</taxon>
        <taxon>Eutheria</taxon>
        <taxon>Euarchontoglires</taxon>
        <taxon>Glires</taxon>
        <taxon>Rodentia</taxon>
        <taxon>Myomorpha</taxon>
        <taxon>Muroidea</taxon>
        <taxon>Muridae</taxon>
        <taxon>Murinae</taxon>
        <taxon>Rattus</taxon>
    </lineage>
</organism>
<accession>A6IUQ9</accession>
<evidence type="ECO:0000313" key="1">
    <source>
        <dbReference type="EMBL" id="EDL81310.1"/>
    </source>
</evidence>
<protein>
    <submittedName>
        <fullName evidence="1">RCG31440</fullName>
    </submittedName>
</protein>
<reference evidence="2" key="1">
    <citation type="submission" date="2005-09" db="EMBL/GenBank/DDBJ databases">
        <authorList>
            <person name="Mural R.J."/>
            <person name="Li P.W."/>
            <person name="Adams M.D."/>
            <person name="Amanatides P.G."/>
            <person name="Baden-Tillson H."/>
            <person name="Barnstead M."/>
            <person name="Chin S.H."/>
            <person name="Dew I."/>
            <person name="Evans C.A."/>
            <person name="Ferriera S."/>
            <person name="Flanigan M."/>
            <person name="Fosler C."/>
            <person name="Glodek A."/>
            <person name="Gu Z."/>
            <person name="Holt R.A."/>
            <person name="Jennings D."/>
            <person name="Kraft C.L."/>
            <person name="Lu F."/>
            <person name="Nguyen T."/>
            <person name="Nusskern D.R."/>
            <person name="Pfannkoch C.M."/>
            <person name="Sitter C."/>
            <person name="Sutton G.G."/>
            <person name="Venter J.C."/>
            <person name="Wang Z."/>
            <person name="Woodage T."/>
            <person name="Zheng X.H."/>
            <person name="Zhong F."/>
        </authorList>
    </citation>
    <scope>NUCLEOTIDE SEQUENCE [LARGE SCALE GENOMIC DNA]</scope>
    <source>
        <strain>BN</strain>
        <strain evidence="2">Sprague-Dawley</strain>
    </source>
</reference>
<dbReference type="AlphaFoldDB" id="A6IUQ9"/>
<evidence type="ECO:0000313" key="2">
    <source>
        <dbReference type="Proteomes" id="UP000234681"/>
    </source>
</evidence>
<feature type="non-terminal residue" evidence="1">
    <location>
        <position position="64"/>
    </location>
</feature>
<name>A6IUQ9_RAT</name>
<dbReference type="EMBL" id="CH473968">
    <property type="protein sequence ID" value="EDL81310.1"/>
    <property type="molecule type" value="Genomic_DNA"/>
</dbReference>